<reference evidence="4" key="1">
    <citation type="submission" date="2017-02" db="EMBL/GenBank/DDBJ databases">
        <authorList>
            <person name="Tafer H."/>
            <person name="Lopandic K."/>
        </authorList>
    </citation>
    <scope>NUCLEOTIDE SEQUENCE [LARGE SCALE GENOMIC DNA]</scope>
    <source>
        <strain evidence="4">CBS 366.77</strain>
    </source>
</reference>
<gene>
    <name evidence="3" type="ORF">PHISCL_09179</name>
</gene>
<dbReference type="AlphaFoldDB" id="A0A3A2Z8D8"/>
<protein>
    <submittedName>
        <fullName evidence="3">PrpF protein</fullName>
    </submittedName>
</protein>
<dbReference type="PANTHER" id="PTHR43709:SF2">
    <property type="entry name" value="DUF453 DOMAIN PROTEIN (AFU_ORTHOLOGUE AFUA_6G00360)"/>
    <property type="match status" value="1"/>
</dbReference>
<dbReference type="SUPFAM" id="SSF54506">
    <property type="entry name" value="Diaminopimelate epimerase-like"/>
    <property type="match status" value="2"/>
</dbReference>
<evidence type="ECO:0000256" key="1">
    <source>
        <dbReference type="ARBA" id="ARBA00007673"/>
    </source>
</evidence>
<dbReference type="EMBL" id="MVGC01000544">
    <property type="protein sequence ID" value="RJE18483.1"/>
    <property type="molecule type" value="Genomic_DNA"/>
</dbReference>
<dbReference type="OrthoDB" id="10267539at2759"/>
<keyword evidence="4" id="KW-1185">Reference proteome</keyword>
<evidence type="ECO:0000256" key="2">
    <source>
        <dbReference type="ARBA" id="ARBA00023235"/>
    </source>
</evidence>
<comment type="similarity">
    <text evidence="1">Belongs to the PrpF family.</text>
</comment>
<evidence type="ECO:0000313" key="4">
    <source>
        <dbReference type="Proteomes" id="UP000266188"/>
    </source>
</evidence>
<proteinExistence type="inferred from homology"/>
<dbReference type="InterPro" id="IPR007400">
    <property type="entry name" value="PrpF-like"/>
</dbReference>
<name>A0A3A2Z8D8_9EURO</name>
<accession>A0A3A2Z8D8</accession>
<organism evidence="3 4">
    <name type="scientific">Aspergillus sclerotialis</name>
    <dbReference type="NCBI Taxonomy" id="2070753"/>
    <lineage>
        <taxon>Eukaryota</taxon>
        <taxon>Fungi</taxon>
        <taxon>Dikarya</taxon>
        <taxon>Ascomycota</taxon>
        <taxon>Pezizomycotina</taxon>
        <taxon>Eurotiomycetes</taxon>
        <taxon>Eurotiomycetidae</taxon>
        <taxon>Eurotiales</taxon>
        <taxon>Aspergillaceae</taxon>
        <taxon>Aspergillus</taxon>
        <taxon>Aspergillus subgen. Polypaecilum</taxon>
    </lineage>
</organism>
<comment type="caution">
    <text evidence="3">The sequence shown here is derived from an EMBL/GenBank/DDBJ whole genome shotgun (WGS) entry which is preliminary data.</text>
</comment>
<dbReference type="Gene3D" id="3.10.310.10">
    <property type="entry name" value="Diaminopimelate Epimerase, Chain A, domain 1"/>
    <property type="match status" value="2"/>
</dbReference>
<sequence length="415" mass="44280">MAATAPPLVSSVRPPAYTSHRVRHSIPAVWMRSGTSKGLFIHKKHLPPSPVLWGPVLISIMGSSQGGKSQLDGVGGATSTTSKVAVVSKSSRPNIDVEYTFVQVAPDQAKVDMTGNCGNMAAGVGPFALDEGLVQVPPGAKEVNISIYNTNTDQRLVETIRVTSDGRFEEDGDYRLPGVVGTSSPIKVAFLSPGGSMTGAILPTGLSQETIYLEETQSQTEKVNVSLVDAANPFVFVDGTTLPSAYHDLDYADQRVLTLVETIRCEAAVRMGLATSHISAGLTRGTPKIAILFRPDEPGVDIRVQSFSMGKPHPSLQLTGAVCLAAALSIPDTVAWKLQQQKQRNSSPDSGIGMETGSKMSSGLLSMCIQHPAGQMTAEISVEVTEDNTVNVKQAALYRTARRLFEGRVFYREQV</sequence>
<evidence type="ECO:0000313" key="3">
    <source>
        <dbReference type="EMBL" id="RJE18483.1"/>
    </source>
</evidence>
<dbReference type="GO" id="GO:0016853">
    <property type="term" value="F:isomerase activity"/>
    <property type="evidence" value="ECO:0007669"/>
    <property type="project" value="UniProtKB-KW"/>
</dbReference>
<dbReference type="Pfam" id="PF04303">
    <property type="entry name" value="PrpF"/>
    <property type="match status" value="1"/>
</dbReference>
<dbReference type="Proteomes" id="UP000266188">
    <property type="component" value="Unassembled WGS sequence"/>
</dbReference>
<keyword evidence="2" id="KW-0413">Isomerase</keyword>
<dbReference type="STRING" id="2070753.A0A3A2Z8D8"/>
<dbReference type="PANTHER" id="PTHR43709">
    <property type="entry name" value="ACONITATE ISOMERASE-RELATED"/>
    <property type="match status" value="1"/>
</dbReference>